<dbReference type="InterPro" id="IPR038063">
    <property type="entry name" value="Transpep_catalytic_dom"/>
</dbReference>
<evidence type="ECO:0000313" key="11">
    <source>
        <dbReference type="Proteomes" id="UP000029109"/>
    </source>
</evidence>
<feature type="active site" description="Nucleophile" evidence="6">
    <location>
        <position position="505"/>
    </location>
</feature>
<evidence type="ECO:0000256" key="1">
    <source>
        <dbReference type="ARBA" id="ARBA00004752"/>
    </source>
</evidence>
<evidence type="ECO:0000256" key="7">
    <source>
        <dbReference type="SAM" id="MobiDB-lite"/>
    </source>
</evidence>
<dbReference type="UniPathway" id="UPA00219"/>
<feature type="region of interest" description="Disordered" evidence="7">
    <location>
        <begin position="1"/>
        <end position="29"/>
    </location>
</feature>
<evidence type="ECO:0000256" key="4">
    <source>
        <dbReference type="ARBA" id="ARBA00022984"/>
    </source>
</evidence>
<evidence type="ECO:0000313" key="10">
    <source>
        <dbReference type="EMBL" id="KFI83907.1"/>
    </source>
</evidence>
<keyword evidence="3 6" id="KW-0133">Cell shape</keyword>
<dbReference type="GO" id="GO:0071972">
    <property type="term" value="F:peptidoglycan L,D-transpeptidase activity"/>
    <property type="evidence" value="ECO:0007669"/>
    <property type="project" value="TreeGrafter"/>
</dbReference>
<dbReference type="SUPFAM" id="SSF141523">
    <property type="entry name" value="L,D-transpeptidase catalytic domain-like"/>
    <property type="match status" value="1"/>
</dbReference>
<dbReference type="PANTHER" id="PTHR30582:SF2">
    <property type="entry name" value="L,D-TRANSPEPTIDASE YCIB-RELATED"/>
    <property type="match status" value="1"/>
</dbReference>
<gene>
    <name evidence="10" type="ORF">BPULL_0647</name>
</gene>
<feature type="transmembrane region" description="Helical" evidence="8">
    <location>
        <begin position="55"/>
        <end position="80"/>
    </location>
</feature>
<dbReference type="GO" id="GO:0016740">
    <property type="term" value="F:transferase activity"/>
    <property type="evidence" value="ECO:0007669"/>
    <property type="project" value="UniProtKB-KW"/>
</dbReference>
<evidence type="ECO:0000256" key="3">
    <source>
        <dbReference type="ARBA" id="ARBA00022960"/>
    </source>
</evidence>
<keyword evidence="2" id="KW-0808">Transferase</keyword>
<protein>
    <submittedName>
        <fullName evidence="10">ErfK/YbiS/YcfS/YnhG superfamily protein</fullName>
    </submittedName>
</protein>
<dbReference type="Gene3D" id="2.40.440.10">
    <property type="entry name" value="L,D-transpeptidase catalytic domain-like"/>
    <property type="match status" value="1"/>
</dbReference>
<dbReference type="EMBL" id="JGZJ01000004">
    <property type="protein sequence ID" value="KFI83907.1"/>
    <property type="molecule type" value="Genomic_DNA"/>
</dbReference>
<feature type="domain" description="L,D-TPase catalytic" evidence="9">
    <location>
        <begin position="403"/>
        <end position="529"/>
    </location>
</feature>
<evidence type="ECO:0000256" key="5">
    <source>
        <dbReference type="ARBA" id="ARBA00023316"/>
    </source>
</evidence>
<comment type="caution">
    <text evidence="10">The sequence shown here is derived from an EMBL/GenBank/DDBJ whole genome shotgun (WGS) entry which is preliminary data.</text>
</comment>
<dbReference type="GO" id="GO:0018104">
    <property type="term" value="P:peptidoglycan-protein cross-linking"/>
    <property type="evidence" value="ECO:0007669"/>
    <property type="project" value="TreeGrafter"/>
</dbReference>
<dbReference type="InterPro" id="IPR050979">
    <property type="entry name" value="LD-transpeptidase"/>
</dbReference>
<dbReference type="CDD" id="cd16913">
    <property type="entry name" value="YkuD_like"/>
    <property type="match status" value="1"/>
</dbReference>
<feature type="active site" description="Proton donor/acceptor" evidence="6">
    <location>
        <position position="483"/>
    </location>
</feature>
<dbReference type="GO" id="GO:0008360">
    <property type="term" value="P:regulation of cell shape"/>
    <property type="evidence" value="ECO:0007669"/>
    <property type="project" value="UniProtKB-UniRule"/>
</dbReference>
<dbReference type="Proteomes" id="UP000029109">
    <property type="component" value="Unassembled WGS sequence"/>
</dbReference>
<keyword evidence="8" id="KW-1133">Transmembrane helix</keyword>
<dbReference type="PROSITE" id="PS52029">
    <property type="entry name" value="LD_TPASE"/>
    <property type="match status" value="1"/>
</dbReference>
<reference evidence="10 11" key="1">
    <citation type="submission" date="2014-03" db="EMBL/GenBank/DDBJ databases">
        <title>Genomics of Bifidobacteria.</title>
        <authorList>
            <person name="Ventura M."/>
            <person name="Milani C."/>
            <person name="Lugli G.A."/>
        </authorList>
    </citation>
    <scope>NUCLEOTIDE SEQUENCE [LARGE SCALE GENOMIC DNA]</scope>
    <source>
        <strain evidence="10 11">LMG 21816</strain>
    </source>
</reference>
<proteinExistence type="predicted"/>
<evidence type="ECO:0000259" key="9">
    <source>
        <dbReference type="PROSITE" id="PS52029"/>
    </source>
</evidence>
<sequence length="538" mass="57567">MTMSDDYQMDGFSPMDDDRTVAMPPVGDASPMTMGEDAIALPGDEEKPRNTKLPWIITLSVIGALLVLAVAGLFAARWYFSDKAAPGVTLGQISVAGQDRDRLTDTVTRAIADSTLTVADPDGQEIKASLEELGVSVDVDATVDALLNAKTDGDATGVHALLSDFARLNPFSKADIGLSAEYDEYTANTFLTDRFVADDQQAVPSSIAYDAGSQAFTVTEGKVGRAPQLDAVNKAVANAIEAPGTGADVKIDYSDVDMPIGVDAANQAAAAANQRLNNKIVLTNERDRNFELSNDTVASWIKPTGDVQNGTITLSYDEQAIKDYLAAELPKQLNQEKVDQTDIIDDAGNVLLTRVDGVDGVAVKNTDTTAAKVLQALEAGNGGLITAEFDVTPFETKQEKATMRIVVDKSSQTATVYNNNQLVRTFPVCTGTPGAFGETDNGTFYIYLKYAVQDMRGYNEDGSKYLSPGVKWVGYFNGGEGFHTADWNYYGIQVGDPAHYGSHGCVNMYEADAKWIYDNCPEGTIVQVVGSTPSGPVR</sequence>
<dbReference type="AlphaFoldDB" id="A0A7V8KRF6"/>
<comment type="pathway">
    <text evidence="1 6">Cell wall biogenesis; peptidoglycan biosynthesis.</text>
</comment>
<dbReference type="GO" id="GO:0005576">
    <property type="term" value="C:extracellular region"/>
    <property type="evidence" value="ECO:0007669"/>
    <property type="project" value="TreeGrafter"/>
</dbReference>
<keyword evidence="5 6" id="KW-0961">Cell wall biogenesis/degradation</keyword>
<dbReference type="PANTHER" id="PTHR30582">
    <property type="entry name" value="L,D-TRANSPEPTIDASE"/>
    <property type="match status" value="1"/>
</dbReference>
<dbReference type="GO" id="GO:0071555">
    <property type="term" value="P:cell wall organization"/>
    <property type="evidence" value="ECO:0007669"/>
    <property type="project" value="UniProtKB-UniRule"/>
</dbReference>
<keyword evidence="8" id="KW-0472">Membrane</keyword>
<organism evidence="10 11">
    <name type="scientific">Bifidobacterium pullorum</name>
    <dbReference type="NCBI Taxonomy" id="78448"/>
    <lineage>
        <taxon>Bacteria</taxon>
        <taxon>Bacillati</taxon>
        <taxon>Actinomycetota</taxon>
        <taxon>Actinomycetes</taxon>
        <taxon>Bifidobacteriales</taxon>
        <taxon>Bifidobacteriaceae</taxon>
        <taxon>Bifidobacterium</taxon>
    </lineage>
</organism>
<dbReference type="InterPro" id="IPR005490">
    <property type="entry name" value="LD_TPept_cat_dom"/>
</dbReference>
<keyword evidence="4 6" id="KW-0573">Peptidoglycan synthesis</keyword>
<dbReference type="Pfam" id="PF03734">
    <property type="entry name" value="YkuD"/>
    <property type="match status" value="1"/>
</dbReference>
<evidence type="ECO:0000256" key="2">
    <source>
        <dbReference type="ARBA" id="ARBA00022679"/>
    </source>
</evidence>
<evidence type="ECO:0000256" key="6">
    <source>
        <dbReference type="PROSITE-ProRule" id="PRU01373"/>
    </source>
</evidence>
<accession>A0A7V8KRF6</accession>
<evidence type="ECO:0000256" key="8">
    <source>
        <dbReference type="SAM" id="Phobius"/>
    </source>
</evidence>
<keyword evidence="8" id="KW-0812">Transmembrane</keyword>
<name>A0A7V8KRF6_9BIFI</name>